<dbReference type="Proteomes" id="UP000075502">
    <property type="component" value="Unassembled WGS sequence"/>
</dbReference>
<evidence type="ECO:0000313" key="2">
    <source>
        <dbReference type="Proteomes" id="UP000075502"/>
    </source>
</evidence>
<accession>A0A150TUN9</accession>
<reference evidence="1 2" key="1">
    <citation type="submission" date="2014-02" db="EMBL/GenBank/DDBJ databases">
        <title>The small core and large imbalanced accessory genome model reveals a collaborative survival strategy of Sorangium cellulosum strains in nature.</title>
        <authorList>
            <person name="Han K."/>
            <person name="Peng R."/>
            <person name="Blom J."/>
            <person name="Li Y.-Z."/>
        </authorList>
    </citation>
    <scope>NUCLEOTIDE SEQUENCE [LARGE SCALE GENOMIC DNA]</scope>
    <source>
        <strain evidence="1 2">So0007-03</strain>
    </source>
</reference>
<evidence type="ECO:0000313" key="1">
    <source>
        <dbReference type="EMBL" id="KYG08277.1"/>
    </source>
</evidence>
<sequence length="802" mass="86135">MPTEVIVRIRSPRGIVDLPGTVDAVGPAASSAFEERKSTPGIHLLAAATGDSDYAISLQAPVPAESLTALREREGDAVLVIFPGRTPVRRRLQAVSVSTVEVVPDPGVASQAAPLDLTAGREGAAPLWLLPVGVFSTSPALGPDGAAARDALVTAARWISSRRTSTFTQLFPPSAFHPEEPVRKERLSAGRGMALLDQARAAIEVAAVGGEEAKRDPVGAATLRSAAVTVLSHLIATSLDDRGFAPVAERAAEEIFALIEKEAGDEAARPALRAHAIHLLQLRAPALTAAQQERARGLVRGLLREAPPYDELTGPWSFAICSASEFHEGECRILVSKYGFKQIPVPPEAPPSPSGWSPYRAFEAPFKTPAGEPIRVFARTAMPRDENLEMGMTFFIGLLINRHAQLGAFDLRAAAVKVRQEGYKLMMNSQCAGLTTRFAISQVFPDADIYSSWDSTYFRVGSDGAVSSSEGIDCFVAALRGMSERASHAELDARIREAQWHHPQAQVPGFSQFVGPSHPLVVARYSDVNRDGRADYYDGFLDFQLTDIAEDIGASMTPRDPGVSASQISGDAAAGLNWAAGSLNRVAQYSDIWAGLAGHSELYYVFQSGGFYSHREPPHDVPTGKAAQQDLGRLPAVTRYQETKDALGGLSVEVMFHSHLSHAAQELKRVLCAADAMRRAFDLGYLSGGEALSTPRGQRCAMLLTMAGLLEFPADQNFIDGLWSMALKALRLPEVSRSTVRACITGEDHEMSNYYGSRRGLGQLLAALEKSDPVTFEQLGTDDPLVGRLAELDLEAGERPVG</sequence>
<dbReference type="AlphaFoldDB" id="A0A150TUN9"/>
<comment type="caution">
    <text evidence="1">The sequence shown here is derived from an EMBL/GenBank/DDBJ whole genome shotgun (WGS) entry which is preliminary data.</text>
</comment>
<name>A0A150TUN9_SORCE</name>
<organism evidence="1 2">
    <name type="scientific">Sorangium cellulosum</name>
    <name type="common">Polyangium cellulosum</name>
    <dbReference type="NCBI Taxonomy" id="56"/>
    <lineage>
        <taxon>Bacteria</taxon>
        <taxon>Pseudomonadati</taxon>
        <taxon>Myxococcota</taxon>
        <taxon>Polyangia</taxon>
        <taxon>Polyangiales</taxon>
        <taxon>Polyangiaceae</taxon>
        <taxon>Sorangium</taxon>
    </lineage>
</organism>
<gene>
    <name evidence="1" type="ORF">BE21_24610</name>
</gene>
<protein>
    <submittedName>
        <fullName evidence="1">Uncharacterized protein</fullName>
    </submittedName>
</protein>
<proteinExistence type="predicted"/>
<dbReference type="EMBL" id="JEME01001035">
    <property type="protein sequence ID" value="KYG08277.1"/>
    <property type="molecule type" value="Genomic_DNA"/>
</dbReference>